<feature type="transmembrane region" description="Helical" evidence="1">
    <location>
        <begin position="173"/>
        <end position="193"/>
    </location>
</feature>
<gene>
    <name evidence="2" type="ORF">BSZ36_01750</name>
</gene>
<dbReference type="InParanoid" id="A0A259TVM7"/>
<keyword evidence="1" id="KW-0812">Transmembrane</keyword>
<dbReference type="InterPro" id="IPR022134">
    <property type="entry name" value="DUF3667"/>
</dbReference>
<keyword evidence="1" id="KW-1133">Transmembrane helix</keyword>
<organism evidence="2 3">
    <name type="scientific">Rubricoccus marinus</name>
    <dbReference type="NCBI Taxonomy" id="716817"/>
    <lineage>
        <taxon>Bacteria</taxon>
        <taxon>Pseudomonadati</taxon>
        <taxon>Rhodothermota</taxon>
        <taxon>Rhodothermia</taxon>
        <taxon>Rhodothermales</taxon>
        <taxon>Rubricoccaceae</taxon>
        <taxon>Rubricoccus</taxon>
    </lineage>
</organism>
<evidence type="ECO:0008006" key="4">
    <source>
        <dbReference type="Google" id="ProtNLM"/>
    </source>
</evidence>
<dbReference type="RefSeq" id="WP_094545442.1">
    <property type="nucleotide sequence ID" value="NZ_MQWB01000001.1"/>
</dbReference>
<feature type="transmembrane region" description="Helical" evidence="1">
    <location>
        <begin position="141"/>
        <end position="161"/>
    </location>
</feature>
<protein>
    <recommendedName>
        <fullName evidence="4">DUF3667 domain-containing protein</fullName>
    </recommendedName>
</protein>
<name>A0A259TVM7_9BACT</name>
<dbReference type="Proteomes" id="UP000216446">
    <property type="component" value="Unassembled WGS sequence"/>
</dbReference>
<proteinExistence type="predicted"/>
<evidence type="ECO:0000313" key="2">
    <source>
        <dbReference type="EMBL" id="OZC01822.1"/>
    </source>
</evidence>
<feature type="transmembrane region" description="Helical" evidence="1">
    <location>
        <begin position="199"/>
        <end position="222"/>
    </location>
</feature>
<dbReference type="OrthoDB" id="7446256at2"/>
<accession>A0A259TVM7</accession>
<sequence>MTEPILTASPAPCVSCGAVRSGPYCSACGQKERAHRLTLGSVAREALQHLTSLDRGFGRTVVDLVRRPAEVATDYWRGRTVPYAGPGRFFLVAVTLVQVAVFALGLAPEFIGSLADGFNSGRTTGAEIVDHATLVDRLQRFWVVGLAGLVPVMTLWSRTVFRRARRTLAEHAVAHLYFLGVFVLGLGLVMVLGNTAYQFAPATVGYAIETLLLTSAAALYVWSLGRAFGQTWWAGLAGGTTVLVLGLLTYIAGVSLLIVALQRL</sequence>
<dbReference type="AlphaFoldDB" id="A0A259TVM7"/>
<evidence type="ECO:0000256" key="1">
    <source>
        <dbReference type="SAM" id="Phobius"/>
    </source>
</evidence>
<dbReference type="Pfam" id="PF12412">
    <property type="entry name" value="DUF3667"/>
    <property type="match status" value="1"/>
</dbReference>
<dbReference type="EMBL" id="MQWB01000001">
    <property type="protein sequence ID" value="OZC01822.1"/>
    <property type="molecule type" value="Genomic_DNA"/>
</dbReference>
<feature type="transmembrane region" description="Helical" evidence="1">
    <location>
        <begin position="234"/>
        <end position="261"/>
    </location>
</feature>
<reference evidence="2 3" key="1">
    <citation type="submission" date="2016-11" db="EMBL/GenBank/DDBJ databases">
        <title>Study of marine rhodopsin-containing bacteria.</title>
        <authorList>
            <person name="Yoshizawa S."/>
            <person name="Kumagai Y."/>
            <person name="Kogure K."/>
        </authorList>
    </citation>
    <scope>NUCLEOTIDE SEQUENCE [LARGE SCALE GENOMIC DNA]</scope>
    <source>
        <strain evidence="2 3">SG-29</strain>
    </source>
</reference>
<comment type="caution">
    <text evidence="2">The sequence shown here is derived from an EMBL/GenBank/DDBJ whole genome shotgun (WGS) entry which is preliminary data.</text>
</comment>
<keyword evidence="3" id="KW-1185">Reference proteome</keyword>
<evidence type="ECO:0000313" key="3">
    <source>
        <dbReference type="Proteomes" id="UP000216446"/>
    </source>
</evidence>
<keyword evidence="1" id="KW-0472">Membrane</keyword>
<feature type="transmembrane region" description="Helical" evidence="1">
    <location>
        <begin position="89"/>
        <end position="107"/>
    </location>
</feature>